<dbReference type="Gene3D" id="3.40.50.10610">
    <property type="entry name" value="ABC-type transport auxiliary lipoprotein component"/>
    <property type="match status" value="1"/>
</dbReference>
<reference evidence="3 4" key="1">
    <citation type="submission" date="2020-12" db="EMBL/GenBank/DDBJ databases">
        <title>Pseudomonas schmalbachii sp. nov. isolated from millipede gut.</title>
        <authorList>
            <person name="Shelomi M."/>
        </authorList>
    </citation>
    <scope>NUCLEOTIDE SEQUENCE [LARGE SCALE GENOMIC DNA]</scope>
    <source>
        <strain evidence="3 4">Milli4</strain>
    </source>
</reference>
<dbReference type="Pfam" id="PF03886">
    <property type="entry name" value="ABC_trans_aux"/>
    <property type="match status" value="1"/>
</dbReference>
<sequence>MKQSLRLMGCCAVFSLLAACSILPEAENPDVYRLPATPASASRASAVDWSLRVITPKASLALDRPRIAVVPEGNLLSSYQDARWSNPAPVLLRDRLVDAFLADGRVKELSSDDYNLQADLELAGDLRAFQSEYRGGKPEIVIRLDARLVQAATQRIVAVRSFSVTQPVDGSQVPQVVEAFGKAGDQLAAQVVDWTIQQGQARKPAL</sequence>
<dbReference type="RefSeq" id="WP_208314548.1">
    <property type="nucleotide sequence ID" value="NZ_JAELYA010000005.1"/>
</dbReference>
<name>A0ABS3TS09_9PSED</name>
<dbReference type="PROSITE" id="PS51257">
    <property type="entry name" value="PROKAR_LIPOPROTEIN"/>
    <property type="match status" value="1"/>
</dbReference>
<dbReference type="Proteomes" id="UP000669060">
    <property type="component" value="Unassembled WGS sequence"/>
</dbReference>
<feature type="signal peptide" evidence="1">
    <location>
        <begin position="1"/>
        <end position="18"/>
    </location>
</feature>
<feature type="domain" description="ABC-type transport auxiliary lipoprotein component" evidence="2">
    <location>
        <begin position="32"/>
        <end position="191"/>
    </location>
</feature>
<evidence type="ECO:0000256" key="1">
    <source>
        <dbReference type="SAM" id="SignalP"/>
    </source>
</evidence>
<proteinExistence type="predicted"/>
<evidence type="ECO:0000313" key="3">
    <source>
        <dbReference type="EMBL" id="MBO3276445.1"/>
    </source>
</evidence>
<keyword evidence="1" id="KW-0732">Signal</keyword>
<keyword evidence="4" id="KW-1185">Reference proteome</keyword>
<dbReference type="InterPro" id="IPR005586">
    <property type="entry name" value="ABC_trans_aux"/>
</dbReference>
<dbReference type="SUPFAM" id="SSF159594">
    <property type="entry name" value="XCC0632-like"/>
    <property type="match status" value="1"/>
</dbReference>
<gene>
    <name evidence="3" type="ORF">JFY56_14520</name>
</gene>
<feature type="chain" id="PRO_5046228324" evidence="1">
    <location>
        <begin position="19"/>
        <end position="206"/>
    </location>
</feature>
<evidence type="ECO:0000259" key="2">
    <source>
        <dbReference type="Pfam" id="PF03886"/>
    </source>
</evidence>
<organism evidence="3 4">
    <name type="scientific">Pseudomonas schmalbachii</name>
    <dbReference type="NCBI Taxonomy" id="2816993"/>
    <lineage>
        <taxon>Bacteria</taxon>
        <taxon>Pseudomonadati</taxon>
        <taxon>Pseudomonadota</taxon>
        <taxon>Gammaproteobacteria</taxon>
        <taxon>Pseudomonadales</taxon>
        <taxon>Pseudomonadaceae</taxon>
        <taxon>Pseudomonas</taxon>
    </lineage>
</organism>
<protein>
    <submittedName>
        <fullName evidence="3">Membrane integrity-associated transporter subunit PqiC</fullName>
    </submittedName>
</protein>
<evidence type="ECO:0000313" key="4">
    <source>
        <dbReference type="Proteomes" id="UP000669060"/>
    </source>
</evidence>
<dbReference type="EMBL" id="JAELYA010000005">
    <property type="protein sequence ID" value="MBO3276445.1"/>
    <property type="molecule type" value="Genomic_DNA"/>
</dbReference>
<accession>A0ABS3TS09</accession>
<comment type="caution">
    <text evidence="3">The sequence shown here is derived from an EMBL/GenBank/DDBJ whole genome shotgun (WGS) entry which is preliminary data.</text>
</comment>